<sequence length="719" mass="78989">MHVTTGTTSAFVLPPTLAAKADAHLVGDDELHFARIAETLEQSIADLSERINLALKAPGGTDQAAMDRDEEIHRLSTRLRTLRRYTLDLCLGRMVGTDVETLYVGRLGLTDRGGTRLLVDWRSPAAEPFFGATHAHPMGLASRRRYRWTRGRITDYWDEVFTPDALEGHAALDDQSAFIATLGSSRSPQMRDVLGTIQADQDAIIRAGSRGALVVDGGPGTGKTVVALHRTAYLMYSDPRLGDRRGGVLFIGPHQPYLTYVGDVLPSLGEEGVRTCTLLDLQPEGRTATPEPDPEVARLKATAAMVGAIEPAVRLYEEPPTEGMEVETHWADVWLGADDWAEAFEAPAPGTPHNEARDEVWEALVTILVDKHEADEDVSPELVRRSLAQNADLTSAFAKAWPIIEASDLVGDLWEVPAYLRMCAPWLTADEVRLLQRRDARAWTVADLPLLDAARQRLGDPETSRRRRRHEAAVAAERAQMDRVVDEILQLDDEDGLFAQLKQGGIRDALVDEGALPEVDRDQLAGPFAHVVVDEAQELTDAEWQMLLQRCPSRSFTIVGDRAQARHGFTETWQERLERVGLPQVHLSSLTVNYRTPEEVMAAAEPVIRAVLPDANVPISVRSNGVPVHHGSLDELDPILESWLAGHAEGTACVIGDPSFPATDRVRSLSPEHVKGLEFDLVVLIDPDAFGDGIEGAVDRYVAMTRATDRLVVLTSEQP</sequence>
<comment type="caution">
    <text evidence="2">The sequence shown here is derived from an EMBL/GenBank/DDBJ whole genome shotgun (WGS) entry which is preliminary data.</text>
</comment>
<evidence type="ECO:0000313" key="2">
    <source>
        <dbReference type="EMBL" id="PUA79279.1"/>
    </source>
</evidence>
<accession>A0A2R7YTU6</accession>
<dbReference type="PANTHER" id="PTHR11070">
    <property type="entry name" value="UVRD / RECB / PCRA DNA HELICASE FAMILY MEMBER"/>
    <property type="match status" value="1"/>
</dbReference>
<dbReference type="GO" id="GO:0000725">
    <property type="term" value="P:recombinational repair"/>
    <property type="evidence" value="ECO:0007669"/>
    <property type="project" value="TreeGrafter"/>
</dbReference>
<dbReference type="OrthoDB" id="9787585at2"/>
<dbReference type="SUPFAM" id="SSF52540">
    <property type="entry name" value="P-loop containing nucleoside triphosphate hydrolases"/>
    <property type="match status" value="1"/>
</dbReference>
<dbReference type="GO" id="GO:0005829">
    <property type="term" value="C:cytosol"/>
    <property type="evidence" value="ECO:0007669"/>
    <property type="project" value="TreeGrafter"/>
</dbReference>
<reference evidence="2 3" key="1">
    <citation type="submission" date="2018-03" db="EMBL/GenBank/DDBJ databases">
        <authorList>
            <person name="Keele B.F."/>
        </authorList>
    </citation>
    <scope>NUCLEOTIDE SEQUENCE [LARGE SCALE GENOMIC DNA]</scope>
    <source>
        <strain evidence="2 3">IB-3</strain>
    </source>
</reference>
<dbReference type="InterPro" id="IPR027351">
    <property type="entry name" value="(+)RNA_virus_helicase_core_dom"/>
</dbReference>
<evidence type="ECO:0000259" key="1">
    <source>
        <dbReference type="Pfam" id="PF01443"/>
    </source>
</evidence>
<organism evidence="2 3">
    <name type="scientific">Nocardioides currus</name>
    <dbReference type="NCBI Taxonomy" id="2133958"/>
    <lineage>
        <taxon>Bacteria</taxon>
        <taxon>Bacillati</taxon>
        <taxon>Actinomycetota</taxon>
        <taxon>Actinomycetes</taxon>
        <taxon>Propionibacteriales</taxon>
        <taxon>Nocardioidaceae</taxon>
        <taxon>Nocardioides</taxon>
    </lineage>
</organism>
<dbReference type="NCBIfam" id="NF041254">
    <property type="entry name" value="motor_HelR"/>
    <property type="match status" value="1"/>
</dbReference>
<dbReference type="GO" id="GO:0043138">
    <property type="term" value="F:3'-5' DNA helicase activity"/>
    <property type="evidence" value="ECO:0007669"/>
    <property type="project" value="TreeGrafter"/>
</dbReference>
<dbReference type="GO" id="GO:0003677">
    <property type="term" value="F:DNA binding"/>
    <property type="evidence" value="ECO:0007669"/>
    <property type="project" value="InterPro"/>
</dbReference>
<dbReference type="InterPro" id="IPR027417">
    <property type="entry name" value="P-loop_NTPase"/>
</dbReference>
<feature type="domain" description="(+)RNA virus helicase C-terminal" evidence="1">
    <location>
        <begin position="528"/>
        <end position="715"/>
    </location>
</feature>
<keyword evidence="3" id="KW-1185">Reference proteome</keyword>
<proteinExistence type="predicted"/>
<dbReference type="EMBL" id="PYXZ01000011">
    <property type="protein sequence ID" value="PUA79279.1"/>
    <property type="molecule type" value="Genomic_DNA"/>
</dbReference>
<dbReference type="InterPro" id="IPR000212">
    <property type="entry name" value="DNA_helicase_UvrD/REP"/>
</dbReference>
<protein>
    <submittedName>
        <fullName evidence="2">AAA family ATPase</fullName>
    </submittedName>
</protein>
<dbReference type="GO" id="GO:0005524">
    <property type="term" value="F:ATP binding"/>
    <property type="evidence" value="ECO:0007669"/>
    <property type="project" value="InterPro"/>
</dbReference>
<dbReference type="Gene3D" id="3.40.50.300">
    <property type="entry name" value="P-loop containing nucleotide triphosphate hydrolases"/>
    <property type="match status" value="3"/>
</dbReference>
<dbReference type="PANTHER" id="PTHR11070:SF45">
    <property type="entry name" value="DNA 3'-5' HELICASE"/>
    <property type="match status" value="1"/>
</dbReference>
<dbReference type="Pfam" id="PF01443">
    <property type="entry name" value="Viral_helicase1"/>
    <property type="match status" value="1"/>
</dbReference>
<evidence type="ECO:0000313" key="3">
    <source>
        <dbReference type="Proteomes" id="UP000244867"/>
    </source>
</evidence>
<dbReference type="AlphaFoldDB" id="A0A2R7YTU6"/>
<gene>
    <name evidence="2" type="ORF">C7S10_19825</name>
</gene>
<dbReference type="Proteomes" id="UP000244867">
    <property type="component" value="Unassembled WGS sequence"/>
</dbReference>
<name>A0A2R7YTU6_9ACTN</name>